<reference evidence="3" key="1">
    <citation type="submission" date="2020-10" db="EMBL/GenBank/DDBJ databases">
        <authorList>
            <person name="Han B."/>
            <person name="Lu T."/>
            <person name="Zhao Q."/>
            <person name="Huang X."/>
            <person name="Zhao Y."/>
        </authorList>
    </citation>
    <scope>NUCLEOTIDE SEQUENCE</scope>
</reference>
<protein>
    <submittedName>
        <fullName evidence="3">Uncharacterized protein</fullName>
    </submittedName>
</protein>
<organism evidence="3 4">
    <name type="scientific">Miscanthus lutarioriparius</name>
    <dbReference type="NCBI Taxonomy" id="422564"/>
    <lineage>
        <taxon>Eukaryota</taxon>
        <taxon>Viridiplantae</taxon>
        <taxon>Streptophyta</taxon>
        <taxon>Embryophyta</taxon>
        <taxon>Tracheophyta</taxon>
        <taxon>Spermatophyta</taxon>
        <taxon>Magnoliopsida</taxon>
        <taxon>Liliopsida</taxon>
        <taxon>Poales</taxon>
        <taxon>Poaceae</taxon>
        <taxon>PACMAD clade</taxon>
        <taxon>Panicoideae</taxon>
        <taxon>Andropogonodae</taxon>
        <taxon>Andropogoneae</taxon>
        <taxon>Saccharinae</taxon>
        <taxon>Miscanthus</taxon>
    </lineage>
</organism>
<dbReference type="Proteomes" id="UP000604825">
    <property type="component" value="Unassembled WGS sequence"/>
</dbReference>
<feature type="compositionally biased region" description="Basic and acidic residues" evidence="1">
    <location>
        <begin position="17"/>
        <end position="27"/>
    </location>
</feature>
<gene>
    <name evidence="3" type="ORF">NCGR_LOCUS49319</name>
</gene>
<accession>A0A811R7N8</accession>
<feature type="compositionally biased region" description="Low complexity" evidence="1">
    <location>
        <begin position="104"/>
        <end position="116"/>
    </location>
</feature>
<feature type="region of interest" description="Disordered" evidence="1">
    <location>
        <begin position="1"/>
        <end position="33"/>
    </location>
</feature>
<evidence type="ECO:0000313" key="4">
    <source>
        <dbReference type="Proteomes" id="UP000604825"/>
    </source>
</evidence>
<feature type="transmembrane region" description="Helical" evidence="2">
    <location>
        <begin position="366"/>
        <end position="386"/>
    </location>
</feature>
<sequence>MAQGLMPEAGTAAGARGDLEDRARPRPEAMPSAYGGIEAGRLVVRAKPLPSGAGYYQLFAVVRFEDLPEELRRIAGASGHGVPPRGLPAPHRWRRLCVAKAKETPGGTTPRTPSTSCRRRDSTASCPDWFPPGPTTSRPSNSLATETATPSRTTPSPSASSCGYKLYLPLMEEDGTVVVHLDASRLQVLGDKEGSLFQKEKGFSHAWMGHSGDEVRAAHGYMGAFYDNSLLTRENAAPVVALLLGNDHIAGPRALDSCSDGLASPREDAVPFVTEQSVYYYDVLLPPENVVPAAEALRAPRSPTYAVQVSVDAAAGGKAGDPPAVGVKAAGADDGHEHGGSLSAVLGIVVASSAATALAASTVGPAAAFGMFAALVGGLSLAMASVRGR</sequence>
<dbReference type="EMBL" id="CAJGYO010000013">
    <property type="protein sequence ID" value="CAD6266014.1"/>
    <property type="molecule type" value="Genomic_DNA"/>
</dbReference>
<comment type="caution">
    <text evidence="3">The sequence shown here is derived from an EMBL/GenBank/DDBJ whole genome shotgun (WGS) entry which is preliminary data.</text>
</comment>
<evidence type="ECO:0000256" key="1">
    <source>
        <dbReference type="SAM" id="MobiDB-lite"/>
    </source>
</evidence>
<proteinExistence type="predicted"/>
<feature type="region of interest" description="Disordered" evidence="1">
    <location>
        <begin position="100"/>
        <end position="160"/>
    </location>
</feature>
<evidence type="ECO:0000256" key="2">
    <source>
        <dbReference type="SAM" id="Phobius"/>
    </source>
</evidence>
<feature type="compositionally biased region" description="Low complexity" evidence="1">
    <location>
        <begin position="144"/>
        <end position="160"/>
    </location>
</feature>
<keyword evidence="2" id="KW-0812">Transmembrane</keyword>
<dbReference type="AlphaFoldDB" id="A0A811R7N8"/>
<keyword evidence="2" id="KW-0472">Membrane</keyword>
<evidence type="ECO:0000313" key="3">
    <source>
        <dbReference type="EMBL" id="CAD6266014.1"/>
    </source>
</evidence>
<keyword evidence="4" id="KW-1185">Reference proteome</keyword>
<keyword evidence="2" id="KW-1133">Transmembrane helix</keyword>
<name>A0A811R7N8_9POAL</name>